<dbReference type="SUPFAM" id="SSF49899">
    <property type="entry name" value="Concanavalin A-like lectins/glucanases"/>
    <property type="match status" value="1"/>
</dbReference>
<dbReference type="GO" id="GO:0030054">
    <property type="term" value="C:cell junction"/>
    <property type="evidence" value="ECO:0007669"/>
    <property type="project" value="UniProtKB-ARBA"/>
</dbReference>
<dbReference type="AGR" id="RGD:621023"/>
<dbReference type="RGD" id="621023">
    <property type="gene designation" value="Lama5"/>
</dbReference>
<reference evidence="5" key="1">
    <citation type="submission" date="2005-09" db="EMBL/GenBank/DDBJ databases">
        <authorList>
            <person name="Mural R.J."/>
            <person name="Li P.W."/>
            <person name="Adams M.D."/>
            <person name="Amanatides P.G."/>
            <person name="Baden-Tillson H."/>
            <person name="Barnstead M."/>
            <person name="Chin S.H."/>
            <person name="Dew I."/>
            <person name="Evans C.A."/>
            <person name="Ferriera S."/>
            <person name="Flanigan M."/>
            <person name="Fosler C."/>
            <person name="Glodek A."/>
            <person name="Gu Z."/>
            <person name="Holt R.A."/>
            <person name="Jennings D."/>
            <person name="Kraft C.L."/>
            <person name="Lu F."/>
            <person name="Nguyen T."/>
            <person name="Nusskern D.R."/>
            <person name="Pfannkoch C.M."/>
            <person name="Sitter C."/>
            <person name="Sutton G.G."/>
            <person name="Venter J.C."/>
            <person name="Wang Z."/>
            <person name="Woodage T."/>
            <person name="Zheng X.H."/>
            <person name="Zhong F."/>
        </authorList>
    </citation>
    <scope>NUCLEOTIDE SEQUENCE [LARGE SCALE GENOMIC DNA]</scope>
    <source>
        <strain>BN</strain>
        <strain evidence="5">Sprague-Dawley</strain>
    </source>
</reference>
<evidence type="ECO:0000313" key="4">
    <source>
        <dbReference type="EMBL" id="EDL88821.1"/>
    </source>
</evidence>
<dbReference type="PANTHER" id="PTHR15036:SF85">
    <property type="entry name" value="SP2353, ISOFORM A"/>
    <property type="match status" value="1"/>
</dbReference>
<dbReference type="Pfam" id="PF02210">
    <property type="entry name" value="Laminin_G_2"/>
    <property type="match status" value="1"/>
</dbReference>
<evidence type="ECO:0000256" key="1">
    <source>
        <dbReference type="ARBA" id="ARBA00022737"/>
    </source>
</evidence>
<sequence length="205" mass="22308">MQQVQLVVDGSQTWTVTLELPKAKMPHVSLELEVRPLAAAGLIFHLGQAHATPYVQLQLLTEQVLLRANDGAGEFSTWVTYPKLCDGQWHQVTVIKGRNTLRLEVDTHSNHTTGRLPETLADSPALLHLGSPPKSEAAWPEPPAYRGCLRKLLFNGAPVNMTASARIQGAVGMSGCPSGTLAISKQGKALTQRQANPSVFPLRWH</sequence>
<dbReference type="AlphaFoldDB" id="A6KMB3"/>
<dbReference type="InterPro" id="IPR050372">
    <property type="entry name" value="Neurexin-related_CASP"/>
</dbReference>
<dbReference type="PROSITE" id="PS50025">
    <property type="entry name" value="LAM_G_DOMAIN"/>
    <property type="match status" value="1"/>
</dbReference>
<evidence type="ECO:0000313" key="6">
    <source>
        <dbReference type="RGD" id="621023"/>
    </source>
</evidence>
<protein>
    <submittedName>
        <fullName evidence="4">Laminin, alpha 5, isoform CRA_c</fullName>
    </submittedName>
</protein>
<gene>
    <name evidence="4 6" type="primary">Lama5</name>
    <name evidence="4" type="ORF">rCG_38528</name>
</gene>
<evidence type="ECO:0000259" key="3">
    <source>
        <dbReference type="PROSITE" id="PS50025"/>
    </source>
</evidence>
<evidence type="ECO:0000256" key="2">
    <source>
        <dbReference type="PROSITE-ProRule" id="PRU00122"/>
    </source>
</evidence>
<dbReference type="Gene3D" id="2.60.120.200">
    <property type="match status" value="1"/>
</dbReference>
<evidence type="ECO:0000313" key="5">
    <source>
        <dbReference type="Proteomes" id="UP000234681"/>
    </source>
</evidence>
<dbReference type="CDD" id="cd00110">
    <property type="entry name" value="LamG"/>
    <property type="match status" value="1"/>
</dbReference>
<comment type="caution">
    <text evidence="2">Lacks conserved residue(s) required for the propagation of feature annotation.</text>
</comment>
<dbReference type="PANTHER" id="PTHR15036">
    <property type="entry name" value="PIKACHURIN-LIKE PROTEIN"/>
    <property type="match status" value="1"/>
</dbReference>
<name>A6KMB3_RAT</name>
<feature type="domain" description="Laminin G" evidence="3">
    <location>
        <begin position="5"/>
        <end position="176"/>
    </location>
</feature>
<proteinExistence type="predicted"/>
<dbReference type="FunFam" id="2.60.120.200:FF:000202">
    <property type="entry name" value="Laminin subunit alpha 5"/>
    <property type="match status" value="1"/>
</dbReference>
<dbReference type="GO" id="GO:0016020">
    <property type="term" value="C:membrane"/>
    <property type="evidence" value="ECO:0007669"/>
    <property type="project" value="UniProtKB-SubCell"/>
</dbReference>
<dbReference type="EMBL" id="CH474066">
    <property type="protein sequence ID" value="EDL88821.1"/>
    <property type="molecule type" value="Genomic_DNA"/>
</dbReference>
<dbReference type="Proteomes" id="UP000234681">
    <property type="component" value="Chromosome 3"/>
</dbReference>
<dbReference type="InterPro" id="IPR001791">
    <property type="entry name" value="Laminin_G"/>
</dbReference>
<keyword evidence="1" id="KW-0677">Repeat</keyword>
<accession>A6KMB3</accession>
<dbReference type="InterPro" id="IPR013320">
    <property type="entry name" value="ConA-like_dom_sf"/>
</dbReference>
<dbReference type="SMART" id="SM00282">
    <property type="entry name" value="LamG"/>
    <property type="match status" value="1"/>
</dbReference>
<organism evidence="4 5">
    <name type="scientific">Rattus norvegicus</name>
    <name type="common">Rat</name>
    <dbReference type="NCBI Taxonomy" id="10116"/>
    <lineage>
        <taxon>Eukaryota</taxon>
        <taxon>Metazoa</taxon>
        <taxon>Chordata</taxon>
        <taxon>Craniata</taxon>
        <taxon>Vertebrata</taxon>
        <taxon>Euteleostomi</taxon>
        <taxon>Mammalia</taxon>
        <taxon>Eutheria</taxon>
        <taxon>Euarchontoglires</taxon>
        <taxon>Glires</taxon>
        <taxon>Rodentia</taxon>
        <taxon>Myomorpha</taxon>
        <taxon>Muroidea</taxon>
        <taxon>Muridae</taxon>
        <taxon>Murinae</taxon>
        <taxon>Rattus</taxon>
    </lineage>
</organism>